<dbReference type="AlphaFoldDB" id="A0A6M5YNM4"/>
<name>A0A6M5YNM4_9BACT</name>
<reference evidence="2" key="1">
    <citation type="submission" date="2020-05" db="EMBL/GenBank/DDBJ databases">
        <title>Frigoriglobus tundricola gen. nov., sp. nov., a psychrotolerant cellulolytic planctomycete of the family Gemmataceae with two divergent copies of 16S rRNA gene.</title>
        <authorList>
            <person name="Kulichevskaya I.S."/>
            <person name="Ivanova A.A."/>
            <person name="Naumoff D.G."/>
            <person name="Beletsky A.V."/>
            <person name="Rijpstra W.I.C."/>
            <person name="Sinninghe Damste J.S."/>
            <person name="Mardanov A.V."/>
            <person name="Ravin N.V."/>
            <person name="Dedysh S.N."/>
        </authorList>
    </citation>
    <scope>NUCLEOTIDE SEQUENCE [LARGE SCALE GENOMIC DNA]</scope>
    <source>
        <strain evidence="2">PL17</strain>
    </source>
</reference>
<proteinExistence type="predicted"/>
<dbReference type="EMBL" id="CP053452">
    <property type="protein sequence ID" value="QJW94562.1"/>
    <property type="molecule type" value="Genomic_DNA"/>
</dbReference>
<keyword evidence="2" id="KW-1185">Reference proteome</keyword>
<evidence type="ECO:0000313" key="2">
    <source>
        <dbReference type="Proteomes" id="UP000503447"/>
    </source>
</evidence>
<dbReference type="KEGG" id="ftj:FTUN_2083"/>
<evidence type="ECO:0000313" key="1">
    <source>
        <dbReference type="EMBL" id="QJW94562.1"/>
    </source>
</evidence>
<organism evidence="1 2">
    <name type="scientific">Frigoriglobus tundricola</name>
    <dbReference type="NCBI Taxonomy" id="2774151"/>
    <lineage>
        <taxon>Bacteria</taxon>
        <taxon>Pseudomonadati</taxon>
        <taxon>Planctomycetota</taxon>
        <taxon>Planctomycetia</taxon>
        <taxon>Gemmatales</taxon>
        <taxon>Gemmataceae</taxon>
        <taxon>Frigoriglobus</taxon>
    </lineage>
</organism>
<accession>A0A6M5YNM4</accession>
<gene>
    <name evidence="1" type="ORF">FTUN_2083</name>
</gene>
<dbReference type="RefSeq" id="WP_171470531.1">
    <property type="nucleotide sequence ID" value="NZ_CP053452.2"/>
</dbReference>
<protein>
    <submittedName>
        <fullName evidence="1">Uncharacterized protein</fullName>
    </submittedName>
</protein>
<dbReference type="SUPFAM" id="SSF48452">
    <property type="entry name" value="TPR-like"/>
    <property type="match status" value="1"/>
</dbReference>
<sequence>MSSVLFPGLTAHVNPAWPPGERDLLSRIAHLLGTGAAESALAALPESRSPWVRNARGVCLLRLGRPAQAVEVLRGLVFARHGLSVRPNVHPVFAANYATALLLDGNPDGFHGILSSVRDRSHPAVTRLDDAVWRWKVGMTFWQRVASIFGVGGPPLVIDFPPGEL</sequence>
<dbReference type="Proteomes" id="UP000503447">
    <property type="component" value="Chromosome"/>
</dbReference>
<dbReference type="InterPro" id="IPR011990">
    <property type="entry name" value="TPR-like_helical_dom_sf"/>
</dbReference>